<keyword evidence="1" id="KW-0479">Metal-binding</keyword>
<evidence type="ECO:0000256" key="3">
    <source>
        <dbReference type="ARBA" id="ARBA00022833"/>
    </source>
</evidence>
<dbReference type="Pfam" id="PF00097">
    <property type="entry name" value="zf-C3HC4"/>
    <property type="match status" value="1"/>
</dbReference>
<dbReference type="SUPFAM" id="SSF57850">
    <property type="entry name" value="RING/U-box"/>
    <property type="match status" value="1"/>
</dbReference>
<dbReference type="InterPro" id="IPR051435">
    <property type="entry name" value="RING_finger_E3_ubiq-ligases"/>
</dbReference>
<evidence type="ECO:0000313" key="5">
    <source>
        <dbReference type="EMBL" id="CAL4119931.1"/>
    </source>
</evidence>
<dbReference type="AlphaFoldDB" id="A0AAV2RCF6"/>
<reference evidence="5 6" key="1">
    <citation type="submission" date="2024-05" db="EMBL/GenBank/DDBJ databases">
        <authorList>
            <person name="Wallberg A."/>
        </authorList>
    </citation>
    <scope>NUCLEOTIDE SEQUENCE [LARGE SCALE GENOMIC DNA]</scope>
</reference>
<protein>
    <recommendedName>
        <fullName evidence="4">Zinc finger C3HC4 RING-type domain-containing protein</fullName>
    </recommendedName>
</protein>
<organism evidence="5 6">
    <name type="scientific">Meganyctiphanes norvegica</name>
    <name type="common">Northern krill</name>
    <name type="synonym">Thysanopoda norvegica</name>
    <dbReference type="NCBI Taxonomy" id="48144"/>
    <lineage>
        <taxon>Eukaryota</taxon>
        <taxon>Metazoa</taxon>
        <taxon>Ecdysozoa</taxon>
        <taxon>Arthropoda</taxon>
        <taxon>Crustacea</taxon>
        <taxon>Multicrustacea</taxon>
        <taxon>Malacostraca</taxon>
        <taxon>Eumalacostraca</taxon>
        <taxon>Eucarida</taxon>
        <taxon>Euphausiacea</taxon>
        <taxon>Euphausiidae</taxon>
        <taxon>Meganyctiphanes</taxon>
    </lineage>
</organism>
<gene>
    <name evidence="5" type="ORF">MNOR_LOCUS21898</name>
</gene>
<evidence type="ECO:0000259" key="4">
    <source>
        <dbReference type="Pfam" id="PF00097"/>
    </source>
</evidence>
<dbReference type="EMBL" id="CAXKWB010017950">
    <property type="protein sequence ID" value="CAL4119931.1"/>
    <property type="molecule type" value="Genomic_DNA"/>
</dbReference>
<dbReference type="GO" id="GO:0061630">
    <property type="term" value="F:ubiquitin protein ligase activity"/>
    <property type="evidence" value="ECO:0007669"/>
    <property type="project" value="TreeGrafter"/>
</dbReference>
<dbReference type="Gene3D" id="3.30.40.10">
    <property type="entry name" value="Zinc/RING finger domain, C3HC4 (zinc finger)"/>
    <property type="match status" value="1"/>
</dbReference>
<keyword evidence="6" id="KW-1185">Reference proteome</keyword>
<name>A0AAV2RCF6_MEGNR</name>
<sequence length="127" mass="14248">MEEFNGTSRRPKALPCAHHLCTPCLENCIARRMNKCSVCRKTFAASTVDDIPINTDLEKIIEYVTQFNMKGTGPNAGILTKAQLNIDSIDSTIFSLEKIVSDKTDSITRKEAKRQNLLKEIDEDNKS</sequence>
<comment type="caution">
    <text evidence="5">The sequence shown here is derived from an EMBL/GenBank/DDBJ whole genome shotgun (WGS) entry which is preliminary data.</text>
</comment>
<accession>A0AAV2RCF6</accession>
<feature type="domain" description="Zinc finger C3HC4 RING-type" evidence="4">
    <location>
        <begin position="10"/>
        <end position="39"/>
    </location>
</feature>
<evidence type="ECO:0000256" key="2">
    <source>
        <dbReference type="ARBA" id="ARBA00022771"/>
    </source>
</evidence>
<dbReference type="GO" id="GO:0016567">
    <property type="term" value="P:protein ubiquitination"/>
    <property type="evidence" value="ECO:0007669"/>
    <property type="project" value="TreeGrafter"/>
</dbReference>
<dbReference type="GO" id="GO:0008270">
    <property type="term" value="F:zinc ion binding"/>
    <property type="evidence" value="ECO:0007669"/>
    <property type="project" value="UniProtKB-KW"/>
</dbReference>
<dbReference type="PANTHER" id="PTHR22791:SF34">
    <property type="entry name" value="RING-TYPE DOMAIN-CONTAINING PROTEIN"/>
    <property type="match status" value="1"/>
</dbReference>
<evidence type="ECO:0000313" key="6">
    <source>
        <dbReference type="Proteomes" id="UP001497623"/>
    </source>
</evidence>
<dbReference type="PROSITE" id="PS00518">
    <property type="entry name" value="ZF_RING_1"/>
    <property type="match status" value="1"/>
</dbReference>
<proteinExistence type="predicted"/>
<dbReference type="InterPro" id="IPR013083">
    <property type="entry name" value="Znf_RING/FYVE/PHD"/>
</dbReference>
<dbReference type="PANTHER" id="PTHR22791">
    <property type="entry name" value="RING-TYPE DOMAIN-CONTAINING PROTEIN"/>
    <property type="match status" value="1"/>
</dbReference>
<evidence type="ECO:0000256" key="1">
    <source>
        <dbReference type="ARBA" id="ARBA00022723"/>
    </source>
</evidence>
<keyword evidence="2" id="KW-0863">Zinc-finger</keyword>
<keyword evidence="3" id="KW-0862">Zinc</keyword>
<dbReference type="Proteomes" id="UP001497623">
    <property type="component" value="Unassembled WGS sequence"/>
</dbReference>
<dbReference type="InterPro" id="IPR017907">
    <property type="entry name" value="Znf_RING_CS"/>
</dbReference>
<dbReference type="InterPro" id="IPR018957">
    <property type="entry name" value="Znf_C3HC4_RING-type"/>
</dbReference>